<proteinExistence type="predicted"/>
<dbReference type="SUPFAM" id="SSF52540">
    <property type="entry name" value="P-loop containing nucleoside triphosphate hydrolases"/>
    <property type="match status" value="1"/>
</dbReference>
<keyword evidence="2" id="KW-0547">Nucleotide-binding</keyword>
<dbReference type="Gene3D" id="3.40.50.300">
    <property type="entry name" value="P-loop containing nucleotide triphosphate hydrolases"/>
    <property type="match status" value="1"/>
</dbReference>
<sequence>MESFRSNPFRPGAGRVPPELAGRDVILGQVAGVMEQVIEASEGDRPIVISGLRGVGKTVLLNEFVRNATESRRWIAVKVEAIAGGSLRKTLAQALHLELRKLATPGEQIRDQVARLLRVFRSFQLTVDPAGTYSFGFTVEAMPGRADTGDFERDILDLFEELGLTARDLGMGVLVAIDELQDAPKTDLNGLNVALHTLGQAPRPVPIVFIGAGLPSLPSVLADATSYAERLYDYRHLGLLNDAETTTALTKPAEARGVEWEESALVAARRAIGGYPYFAQACGKHVWDARAVPDRITDDDARVGIELARDEVDRGLYQSRWDRATPAQRDMMKAMAKDKDRPSAIQDLVQRTGKSRTSDLSVSRNELIKNGHIYSPDRGYVAFTVPGMADFIARKHSD</sequence>
<dbReference type="Proteomes" id="UP000832097">
    <property type="component" value="Chromosome"/>
</dbReference>
<name>A0ABY4BWM8_9MICO</name>
<reference evidence="2 3" key="1">
    <citation type="submission" date="2022-03" db="EMBL/GenBank/DDBJ databases">
        <title>Mucilaginibacter sp. isolated from the gut of Protaetia brevitarsis seulensis larvae.</title>
        <authorList>
            <person name="Won M."/>
            <person name="Kim S.-J."/>
            <person name="Kwon S.-W."/>
        </authorList>
    </citation>
    <scope>NUCLEOTIDE SEQUENCE [LARGE SCALE GENOMIC DNA]</scope>
    <source>
        <strain evidence="2 3">CFWR-12</strain>
    </source>
</reference>
<keyword evidence="3" id="KW-1185">Reference proteome</keyword>
<dbReference type="EMBL" id="CP094528">
    <property type="protein sequence ID" value="UOE43154.1"/>
    <property type="molecule type" value="Genomic_DNA"/>
</dbReference>
<dbReference type="InterPro" id="IPR041664">
    <property type="entry name" value="AAA_16"/>
</dbReference>
<dbReference type="PANTHER" id="PTHR34301">
    <property type="entry name" value="DNA-BINDING PROTEIN-RELATED"/>
    <property type="match status" value="1"/>
</dbReference>
<keyword evidence="2" id="KW-0067">ATP-binding</keyword>
<organism evidence="2 3">
    <name type="scientific">Agromyces larvae</name>
    <dbReference type="NCBI Taxonomy" id="2929802"/>
    <lineage>
        <taxon>Bacteria</taxon>
        <taxon>Bacillati</taxon>
        <taxon>Actinomycetota</taxon>
        <taxon>Actinomycetes</taxon>
        <taxon>Micrococcales</taxon>
        <taxon>Microbacteriaceae</taxon>
        <taxon>Agromyces</taxon>
    </lineage>
</organism>
<dbReference type="PANTHER" id="PTHR34301:SF8">
    <property type="entry name" value="ATPASE DOMAIN-CONTAINING PROTEIN"/>
    <property type="match status" value="1"/>
</dbReference>
<dbReference type="Pfam" id="PF13191">
    <property type="entry name" value="AAA_16"/>
    <property type="match status" value="1"/>
</dbReference>
<dbReference type="GO" id="GO:0005524">
    <property type="term" value="F:ATP binding"/>
    <property type="evidence" value="ECO:0007669"/>
    <property type="project" value="UniProtKB-KW"/>
</dbReference>
<evidence type="ECO:0000313" key="3">
    <source>
        <dbReference type="Proteomes" id="UP000832097"/>
    </source>
</evidence>
<protein>
    <submittedName>
        <fullName evidence="2">ATP-binding protein</fullName>
    </submittedName>
</protein>
<evidence type="ECO:0000259" key="1">
    <source>
        <dbReference type="Pfam" id="PF13191"/>
    </source>
</evidence>
<feature type="domain" description="Orc1-like AAA ATPase" evidence="1">
    <location>
        <begin position="19"/>
        <end position="205"/>
    </location>
</feature>
<accession>A0ABY4BWM8</accession>
<dbReference type="InterPro" id="IPR027417">
    <property type="entry name" value="P-loop_NTPase"/>
</dbReference>
<dbReference type="RefSeq" id="WP_243554118.1">
    <property type="nucleotide sequence ID" value="NZ_CP094528.1"/>
</dbReference>
<gene>
    <name evidence="2" type="ORF">MTO99_13275</name>
</gene>
<evidence type="ECO:0000313" key="2">
    <source>
        <dbReference type="EMBL" id="UOE43154.1"/>
    </source>
</evidence>